<dbReference type="InterPro" id="IPR050266">
    <property type="entry name" value="AB_hydrolase_sf"/>
</dbReference>
<evidence type="ECO:0000259" key="1">
    <source>
        <dbReference type="Pfam" id="PF12146"/>
    </source>
</evidence>
<dbReference type="InterPro" id="IPR029058">
    <property type="entry name" value="AB_hydrolase_fold"/>
</dbReference>
<dbReference type="PANTHER" id="PTHR43798:SF6">
    <property type="entry name" value="HYDROLASE, PUTATIVE (AFU_ORTHOLOGUE AFUA_4G13070)-RELATED"/>
    <property type="match status" value="1"/>
</dbReference>
<proteinExistence type="predicted"/>
<protein>
    <submittedName>
        <fullName evidence="2">2-hydroxy-6-oxo-6-phenylhexa-2,4-dienoate hydrolase</fullName>
    </submittedName>
</protein>
<dbReference type="PANTHER" id="PTHR43798">
    <property type="entry name" value="MONOACYLGLYCEROL LIPASE"/>
    <property type="match status" value="1"/>
</dbReference>
<dbReference type="EMBL" id="PHQY01000646">
    <property type="protein sequence ID" value="PJO42851.1"/>
    <property type="molecule type" value="Genomic_DNA"/>
</dbReference>
<dbReference type="InterPro" id="IPR022742">
    <property type="entry name" value="Hydrolase_4"/>
</dbReference>
<keyword evidence="2" id="KW-0378">Hydrolase</keyword>
<dbReference type="SUPFAM" id="SSF53474">
    <property type="entry name" value="alpha/beta-Hydrolases"/>
    <property type="match status" value="1"/>
</dbReference>
<comment type="caution">
    <text evidence="2">The sequence shown here is derived from an EMBL/GenBank/DDBJ whole genome shotgun (WGS) entry which is preliminary data.</text>
</comment>
<accession>A0A2M9Q446</accession>
<organism evidence="2 3">
    <name type="scientific">Lysinibacillus xylanilyticus</name>
    <dbReference type="NCBI Taxonomy" id="582475"/>
    <lineage>
        <taxon>Bacteria</taxon>
        <taxon>Bacillati</taxon>
        <taxon>Bacillota</taxon>
        <taxon>Bacilli</taxon>
        <taxon>Bacillales</taxon>
        <taxon>Bacillaceae</taxon>
        <taxon>Lysinibacillus</taxon>
    </lineage>
</organism>
<evidence type="ECO:0000313" key="2">
    <source>
        <dbReference type="EMBL" id="PJO42851.1"/>
    </source>
</evidence>
<dbReference type="STRING" id="582475.ACZ11_07935"/>
<dbReference type="Pfam" id="PF12146">
    <property type="entry name" value="Hydrolase_4"/>
    <property type="match status" value="1"/>
</dbReference>
<dbReference type="Proteomes" id="UP000232101">
    <property type="component" value="Unassembled WGS sequence"/>
</dbReference>
<feature type="domain" description="Serine aminopeptidase S33" evidence="1">
    <location>
        <begin position="22"/>
        <end position="252"/>
    </location>
</feature>
<gene>
    <name evidence="2" type="ORF">CWD94_13755</name>
</gene>
<dbReference type="RefSeq" id="WP_100543497.1">
    <property type="nucleotide sequence ID" value="NZ_PHQY01000646.1"/>
</dbReference>
<name>A0A2M9Q446_9BACI</name>
<evidence type="ECO:0000313" key="3">
    <source>
        <dbReference type="Proteomes" id="UP000232101"/>
    </source>
</evidence>
<reference evidence="2 3" key="1">
    <citation type="submission" date="2017-11" db="EMBL/GenBank/DDBJ databases">
        <title>Bacterial isolate from king chilli rhizosphere.</title>
        <authorList>
            <person name="Takhelmayum P."/>
            <person name="Sarangthem I."/>
        </authorList>
    </citation>
    <scope>NUCLEOTIDE SEQUENCE [LARGE SCALE GENOMIC DNA]</scope>
    <source>
        <strain evidence="3">t26</strain>
    </source>
</reference>
<dbReference type="AlphaFoldDB" id="A0A2M9Q446"/>
<dbReference type="GO" id="GO:0016787">
    <property type="term" value="F:hydrolase activity"/>
    <property type="evidence" value="ECO:0007669"/>
    <property type="project" value="UniProtKB-KW"/>
</dbReference>
<sequence>MSFCKVSKANIYYEIIGSGTPIVMLHGYSPDHQLMKGCMEPIFAEREGWKRIYIDLPGMGKTTDYEKIHNSDEMLEAVVELIDTLIPNERYLLVGESYGGYLVRGIMREYHEQILGAAFICPLIIPDKQARTVPPQSIVSADNAFLSTLTKQELEDFSSHLVVLNEYNCHRYTNEVLAGQENADVEFLEKIQKGYSFSFPVDEISFAKPCLFLLGKQDSMVGYKDAFAILDKYPRATFTILDKAGHNLQIEQANLFNSLMHEWLDRVEEYID</sequence>
<dbReference type="Gene3D" id="3.40.50.1820">
    <property type="entry name" value="alpha/beta hydrolase"/>
    <property type="match status" value="1"/>
</dbReference>